<dbReference type="OrthoDB" id="10571388at2759"/>
<dbReference type="GeneID" id="8864475"/>
<dbReference type="KEGG" id="ngr:NAEGRDRAFT_71415"/>
<name>D2VR06_NAEGR</name>
<proteinExistence type="predicted"/>
<keyword evidence="1" id="KW-0812">Transmembrane</keyword>
<evidence type="ECO:0000313" key="2">
    <source>
        <dbReference type="EMBL" id="EFC40805.1"/>
    </source>
</evidence>
<dbReference type="AlphaFoldDB" id="D2VR06"/>
<dbReference type="EMBL" id="GG738890">
    <property type="protein sequence ID" value="EFC40805.1"/>
    <property type="molecule type" value="Genomic_DNA"/>
</dbReference>
<dbReference type="Proteomes" id="UP000006671">
    <property type="component" value="Unassembled WGS sequence"/>
</dbReference>
<keyword evidence="3" id="KW-1185">Reference proteome</keyword>
<keyword evidence="1" id="KW-1133">Transmembrane helix</keyword>
<evidence type="ECO:0000313" key="3">
    <source>
        <dbReference type="Proteomes" id="UP000006671"/>
    </source>
</evidence>
<feature type="transmembrane region" description="Helical" evidence="1">
    <location>
        <begin position="618"/>
        <end position="641"/>
    </location>
</feature>
<feature type="transmembrane region" description="Helical" evidence="1">
    <location>
        <begin position="426"/>
        <end position="452"/>
    </location>
</feature>
<feature type="transmembrane region" description="Helical" evidence="1">
    <location>
        <begin position="464"/>
        <end position="487"/>
    </location>
</feature>
<evidence type="ECO:0000256" key="1">
    <source>
        <dbReference type="SAM" id="Phobius"/>
    </source>
</evidence>
<organism evidence="3">
    <name type="scientific">Naegleria gruberi</name>
    <name type="common">Amoeba</name>
    <dbReference type="NCBI Taxonomy" id="5762"/>
    <lineage>
        <taxon>Eukaryota</taxon>
        <taxon>Discoba</taxon>
        <taxon>Heterolobosea</taxon>
        <taxon>Tetramitia</taxon>
        <taxon>Eutetramitia</taxon>
        <taxon>Vahlkampfiidae</taxon>
        <taxon>Naegleria</taxon>
    </lineage>
</organism>
<gene>
    <name evidence="2" type="ORF">NAEGRDRAFT_71415</name>
</gene>
<keyword evidence="1" id="KW-0472">Membrane</keyword>
<sequence length="675" mass="76698">MSSVFGAQLTETSSSSSPSTCPLYWRLQNIGEELSVVAGYYFNYTNDMVQNWDSYNCDSLPNALFRENFVINGASLVDYQYNLVMLESDIAPYCASLNSNAVMRNQTLELFEMFNNITLMTQYFVPYLDSLLIEKNFTIERIYFINGFDIVLQNGNTKANLFELVNAFNYFMFCKENNPYFKQFHTETLPAIVQQSAYPKVQTLDVIFGRNMEETCGMSTIPFFNRTLLCHCTSTSSNSSEITFETLSFFECSSVYVKFWVPLSSHPSLKIIEILFHTLQMIVITIICFIPILVRNVKKWKDHMIARQNMTVIEKSQKKLQVSPMVSSTAKIMPLKEICSPSPSNASIVPILNEETTSENCSTPIQVVSSQSDQVVISFEGVSTPVAETKEELPNKDKNAGSEQVRNSMKEHLQHELLRILCDMKLLTVVSLLMGVFCLFMNALLHAASYGINGTAVYPTTTFLIASLAFICVYNIPLAGSFVEVLLKLDGKNKKVSIHGLIILFCASILLMILIIACIVTAFTAKIISGYIRVLSMPVAFIALIISWSIIFTYSLKIYFMLKKKRKIYFLQFKFSQYLILILLALIYMIYEVVSELGFITEQFVGETLWTIMFKHRIASYIMGGVFWGGAYVLFSSEHLYETYRPMMKKLGLVEVKRNLVDKSAQLFTACHTNK</sequence>
<accession>D2VR06</accession>
<feature type="transmembrane region" description="Helical" evidence="1">
    <location>
        <begin position="499"/>
        <end position="523"/>
    </location>
</feature>
<dbReference type="VEuPathDB" id="AmoebaDB:NAEGRDRAFT_71415"/>
<dbReference type="RefSeq" id="XP_002673549.1">
    <property type="nucleotide sequence ID" value="XM_002673503.1"/>
</dbReference>
<feature type="transmembrane region" description="Helical" evidence="1">
    <location>
        <begin position="568"/>
        <end position="591"/>
    </location>
</feature>
<dbReference type="InParanoid" id="D2VR06"/>
<feature type="transmembrane region" description="Helical" evidence="1">
    <location>
        <begin position="274"/>
        <end position="294"/>
    </location>
</feature>
<reference evidence="2 3" key="1">
    <citation type="journal article" date="2010" name="Cell">
        <title>The genome of Naegleria gruberi illuminates early eukaryotic versatility.</title>
        <authorList>
            <person name="Fritz-Laylin L.K."/>
            <person name="Prochnik S.E."/>
            <person name="Ginger M.L."/>
            <person name="Dacks J.B."/>
            <person name="Carpenter M.L."/>
            <person name="Field M.C."/>
            <person name="Kuo A."/>
            <person name="Paredez A."/>
            <person name="Chapman J."/>
            <person name="Pham J."/>
            <person name="Shu S."/>
            <person name="Neupane R."/>
            <person name="Cipriano M."/>
            <person name="Mancuso J."/>
            <person name="Tu H."/>
            <person name="Salamov A."/>
            <person name="Lindquist E."/>
            <person name="Shapiro H."/>
            <person name="Lucas S."/>
            <person name="Grigoriev I.V."/>
            <person name="Cande W.Z."/>
            <person name="Fulton C."/>
            <person name="Rokhsar D.S."/>
            <person name="Dawson S.C."/>
        </authorList>
    </citation>
    <scope>NUCLEOTIDE SEQUENCE [LARGE SCALE GENOMIC DNA]</scope>
    <source>
        <strain evidence="2 3">NEG-M</strain>
    </source>
</reference>
<protein>
    <submittedName>
        <fullName evidence="2">Predicted protein</fullName>
    </submittedName>
</protein>
<feature type="transmembrane region" description="Helical" evidence="1">
    <location>
        <begin position="535"/>
        <end position="556"/>
    </location>
</feature>